<protein>
    <submittedName>
        <fullName evidence="1">Uncharacterized protein</fullName>
    </submittedName>
</protein>
<reference evidence="1" key="1">
    <citation type="submission" date="2021-07" db="EMBL/GenBank/DDBJ databases">
        <title>Draft genome of Mortierella alpina, strain LL118, isolated from an aspen leaf litter sample.</title>
        <authorList>
            <person name="Yang S."/>
            <person name="Vinatzer B.A."/>
        </authorList>
    </citation>
    <scope>NUCLEOTIDE SEQUENCE</scope>
    <source>
        <strain evidence="1">LL118</strain>
    </source>
</reference>
<name>A0A9P8CYS5_MORAP</name>
<organism evidence="1 2">
    <name type="scientific">Mortierella alpina</name>
    <name type="common">Oleaginous fungus</name>
    <name type="synonym">Mortierella renispora</name>
    <dbReference type="NCBI Taxonomy" id="64518"/>
    <lineage>
        <taxon>Eukaryota</taxon>
        <taxon>Fungi</taxon>
        <taxon>Fungi incertae sedis</taxon>
        <taxon>Mucoromycota</taxon>
        <taxon>Mortierellomycotina</taxon>
        <taxon>Mortierellomycetes</taxon>
        <taxon>Mortierellales</taxon>
        <taxon>Mortierellaceae</taxon>
        <taxon>Mortierella</taxon>
    </lineage>
</organism>
<dbReference type="Proteomes" id="UP000717515">
    <property type="component" value="Unassembled WGS sequence"/>
</dbReference>
<dbReference type="AlphaFoldDB" id="A0A9P8CYS5"/>
<dbReference type="CDD" id="cd22849">
    <property type="entry name" value="NuzM"/>
    <property type="match status" value="1"/>
</dbReference>
<evidence type="ECO:0000313" key="1">
    <source>
        <dbReference type="EMBL" id="KAG9325928.1"/>
    </source>
</evidence>
<gene>
    <name evidence="1" type="ORF">KVV02_005772</name>
</gene>
<dbReference type="PANTHER" id="PTHR37325">
    <property type="entry name" value="OXIDOREDUCTASE 21 KDA SUBUNIT, PUTATIVE (AFU_ORTHOLOGUE AFUA_4G05910)-RELATED"/>
    <property type="match status" value="1"/>
</dbReference>
<dbReference type="InterPro" id="IPR016813">
    <property type="entry name" value="NADH_Ub_cplx-1_21kDa"/>
</dbReference>
<comment type="caution">
    <text evidence="1">The sequence shown here is derived from an EMBL/GenBank/DDBJ whole genome shotgun (WGS) entry which is preliminary data.</text>
</comment>
<dbReference type="PANTHER" id="PTHR37325:SF1">
    <property type="entry name" value="OXIDOREDUCTASE 21 KDA SUBUNIT, PUTATIVE (AFU_ORTHOLOGUE AFUA_4G05910)-RELATED"/>
    <property type="match status" value="1"/>
</dbReference>
<evidence type="ECO:0000313" key="2">
    <source>
        <dbReference type="Proteomes" id="UP000717515"/>
    </source>
</evidence>
<sequence>MSPNSGNWIDLALRSITSGIFTFFTTATMTKSAFWNTVRKALTVNPKVSTGMPDPKQFRFVAPGGQPKAFVPKDPMANDIAQNPYYGRDFRRNYPRLAVYSQEEVAGLIAANEALAIGSGESAIAKAAENVSLTEVLKSVKSPLYNASNLPPAPISYRSYKWVKSADQPPVDQGTYWTMRNMK</sequence>
<proteinExistence type="predicted"/>
<dbReference type="PIRSF" id="PIRSF022976">
    <property type="entry name" value="NADH_Oxi_21kDa"/>
    <property type="match status" value="1"/>
</dbReference>
<dbReference type="EMBL" id="JAIFTL010000029">
    <property type="protein sequence ID" value="KAG9325928.1"/>
    <property type="molecule type" value="Genomic_DNA"/>
</dbReference>
<accession>A0A9P8CYS5</accession>